<dbReference type="InterPro" id="IPR001204">
    <property type="entry name" value="Phos_transporter"/>
</dbReference>
<dbReference type="EMBL" id="MSDW01000001">
    <property type="protein sequence ID" value="OKY78765.1"/>
    <property type="molecule type" value="Genomic_DNA"/>
</dbReference>
<dbReference type="FunCoup" id="A0A1Q6DWL6">
    <property type="interactions" value="40"/>
</dbReference>
<evidence type="ECO:0000256" key="1">
    <source>
        <dbReference type="ARBA" id="ARBA00001981"/>
    </source>
</evidence>
<dbReference type="InParanoid" id="A0A1Q6DWL6"/>
<dbReference type="PANTHER" id="PTHR11101">
    <property type="entry name" value="PHOSPHATE TRANSPORTER"/>
    <property type="match status" value="1"/>
</dbReference>
<evidence type="ECO:0000256" key="2">
    <source>
        <dbReference type="ARBA" id="ARBA00004141"/>
    </source>
</evidence>
<protein>
    <submittedName>
        <fullName evidence="10">Phosphate/sulfate permease PitA</fullName>
    </submittedName>
</protein>
<evidence type="ECO:0000256" key="8">
    <source>
        <dbReference type="ARBA" id="ARBA00023136"/>
    </source>
</evidence>
<reference evidence="10" key="1">
    <citation type="submission" date="2016-12" db="EMBL/GenBank/DDBJ databases">
        <title>Discovery of methanogenic haloarchaea.</title>
        <authorList>
            <person name="Sorokin D.Y."/>
            <person name="Makarova K.S."/>
            <person name="Abbas B."/>
            <person name="Ferrer M."/>
            <person name="Golyshin P.N."/>
        </authorList>
    </citation>
    <scope>NUCLEOTIDE SEQUENCE [LARGE SCALE GENOMIC DNA]</scope>
    <source>
        <strain evidence="10">HMET1</strain>
    </source>
</reference>
<evidence type="ECO:0000256" key="9">
    <source>
        <dbReference type="SAM" id="Phobius"/>
    </source>
</evidence>
<dbReference type="Proteomes" id="UP000185744">
    <property type="component" value="Unassembled WGS sequence"/>
</dbReference>
<feature type="transmembrane region" description="Helical" evidence="9">
    <location>
        <begin position="138"/>
        <end position="165"/>
    </location>
</feature>
<comment type="subcellular location">
    <subcellularLocation>
        <location evidence="2">Membrane</location>
        <topology evidence="2">Multi-pass membrane protein</topology>
    </subcellularLocation>
</comment>
<feature type="transmembrane region" description="Helical" evidence="9">
    <location>
        <begin position="33"/>
        <end position="55"/>
    </location>
</feature>
<dbReference type="GO" id="GO:0016020">
    <property type="term" value="C:membrane"/>
    <property type="evidence" value="ECO:0007669"/>
    <property type="project" value="UniProtKB-SubCell"/>
</dbReference>
<keyword evidence="6 9" id="KW-0812">Transmembrane</keyword>
<dbReference type="PANTHER" id="PTHR11101:SF80">
    <property type="entry name" value="PHOSPHATE TRANSPORTER"/>
    <property type="match status" value="1"/>
</dbReference>
<evidence type="ECO:0000256" key="6">
    <source>
        <dbReference type="ARBA" id="ARBA00022692"/>
    </source>
</evidence>
<keyword evidence="5" id="KW-0592">Phosphate transport</keyword>
<dbReference type="Pfam" id="PF01384">
    <property type="entry name" value="PHO4"/>
    <property type="match status" value="1"/>
</dbReference>
<comment type="caution">
    <text evidence="10">The sequence shown here is derived from an EMBL/GenBank/DDBJ whole genome shotgun (WGS) entry which is preliminary data.</text>
</comment>
<sequence length="214" mass="22987">MPTAFTVIGAVLGTGTSFNPGILWSNVNNVLFYWSIIPFLAITIAFSLSKILTFIIPSDYHKNKINYLNFGIGLFVAYTAGANSVGLAIGPLYSLGYNLNYLLLLGGFSILLGAWLLSPRIIHTVSFEYSNIGPRRSISALGTPAILAQIGIHFGIPISFSEAIIFSMIGSGLVLGKSNIGKKKLAYTIGAWIFAFALSISISFLLSEITRGIL</sequence>
<dbReference type="GO" id="GO:0005315">
    <property type="term" value="F:phosphate transmembrane transporter activity"/>
    <property type="evidence" value="ECO:0007669"/>
    <property type="project" value="InterPro"/>
</dbReference>
<dbReference type="AlphaFoldDB" id="A0A1Q6DWL6"/>
<evidence type="ECO:0000313" key="10">
    <source>
        <dbReference type="EMBL" id="OKY78765.1"/>
    </source>
</evidence>
<evidence type="ECO:0000256" key="5">
    <source>
        <dbReference type="ARBA" id="ARBA00022592"/>
    </source>
</evidence>
<comment type="function">
    <text evidence="1">Potential transporter for phosphate.</text>
</comment>
<evidence type="ECO:0000256" key="7">
    <source>
        <dbReference type="ARBA" id="ARBA00022989"/>
    </source>
</evidence>
<feature type="transmembrane region" description="Helical" evidence="9">
    <location>
        <begin position="67"/>
        <end position="93"/>
    </location>
</feature>
<keyword evidence="8 9" id="KW-0472">Membrane</keyword>
<keyword evidence="7 9" id="KW-1133">Transmembrane helix</keyword>
<name>A0A1Q6DWL6_METT1</name>
<feature type="transmembrane region" description="Helical" evidence="9">
    <location>
        <begin position="185"/>
        <end position="206"/>
    </location>
</feature>
<dbReference type="GO" id="GO:0035435">
    <property type="term" value="P:phosphate ion transmembrane transport"/>
    <property type="evidence" value="ECO:0007669"/>
    <property type="project" value="TreeGrafter"/>
</dbReference>
<accession>A0A1Q6DWL6</accession>
<evidence type="ECO:0000313" key="11">
    <source>
        <dbReference type="Proteomes" id="UP000185744"/>
    </source>
</evidence>
<keyword evidence="11" id="KW-1185">Reference proteome</keyword>
<gene>
    <name evidence="10" type="ORF">BTN85_1265</name>
</gene>
<feature type="transmembrane region" description="Helical" evidence="9">
    <location>
        <begin position="99"/>
        <end position="117"/>
    </location>
</feature>
<keyword evidence="4" id="KW-0813">Transport</keyword>
<evidence type="ECO:0000256" key="3">
    <source>
        <dbReference type="ARBA" id="ARBA00009916"/>
    </source>
</evidence>
<proteinExistence type="inferred from homology"/>
<organism evidence="10 11">
    <name type="scientific">Methanohalarchaeum thermophilum</name>
    <dbReference type="NCBI Taxonomy" id="1903181"/>
    <lineage>
        <taxon>Archaea</taxon>
        <taxon>Methanobacteriati</taxon>
        <taxon>Methanobacteriota</taxon>
        <taxon>Methanonatronarchaeia</taxon>
        <taxon>Methanonatronarchaeales</taxon>
        <taxon>Methanonatronarchaeaceae</taxon>
        <taxon>Candidatus Methanohalarchaeum</taxon>
    </lineage>
</organism>
<comment type="similarity">
    <text evidence="3">Belongs to the inorganic phosphate transporter (PiT) (TC 2.A.20) family.</text>
</comment>
<evidence type="ECO:0000256" key="4">
    <source>
        <dbReference type="ARBA" id="ARBA00022448"/>
    </source>
</evidence>